<comment type="subcellular location">
    <subcellularLocation>
        <location evidence="1">Membrane</location>
        <topology evidence="1">Multi-pass membrane protein</topology>
    </subcellularLocation>
</comment>
<dbReference type="WBParaSite" id="HCON_00128290-00001">
    <property type="protein sequence ID" value="HCON_00128290-00001"/>
    <property type="gene ID" value="HCON_00128290"/>
</dbReference>
<dbReference type="SUPFAM" id="SSF81321">
    <property type="entry name" value="Family A G protein-coupled receptor-like"/>
    <property type="match status" value="1"/>
</dbReference>
<evidence type="ECO:0000256" key="2">
    <source>
        <dbReference type="ARBA" id="ARBA00022692"/>
    </source>
</evidence>
<evidence type="ECO:0000256" key="5">
    <source>
        <dbReference type="SAM" id="Phobius"/>
    </source>
</evidence>
<dbReference type="InterPro" id="IPR019426">
    <property type="entry name" value="7TM_GPCR_serpentine_rcpt_Srv"/>
</dbReference>
<accession>A0A7I5EBL7</accession>
<dbReference type="Proteomes" id="UP000025227">
    <property type="component" value="Unplaced"/>
</dbReference>
<dbReference type="Gene3D" id="1.20.1070.10">
    <property type="entry name" value="Rhodopsin 7-helix transmembrane proteins"/>
    <property type="match status" value="1"/>
</dbReference>
<feature type="transmembrane region" description="Helical" evidence="5">
    <location>
        <begin position="6"/>
        <end position="25"/>
    </location>
</feature>
<keyword evidence="4 5" id="KW-0472">Membrane</keyword>
<sequence length="313" mass="35557">MFNIPQTVIEVALALNYLFVLFIIIKSKREVFKNVFYMMFAATGFADVTSISICCFLRINSELQLGPQMKPIVSAGIVVAGIAFVAHMTGNLIITINRFSVFCLRKDSFWSRKNVRIIICLQYACAFAALVPAIGVDLIYAKNDDGSWILLGMHKQDDLNNRYAYVGASLLYAVISFILNTRLLVHLHRMMKVSHSARLAGHEKGMVFCTLIIFAFTMLMCTQQTVRGIAVWTENTELNRWISAHYLWINDVMVSIPPCTQLILNSELRRDIINFFQNRRHRNNSVATAIMFSNQYPGSDISSNQGRRSVTLY</sequence>
<name>A0A7I5EBL7_HAECO</name>
<dbReference type="PANTHER" id="PTHR31627:SF42">
    <property type="entry name" value="G_PROTEIN_RECEP_F1_2 DOMAIN-CONTAINING PROTEIN-RELATED"/>
    <property type="match status" value="1"/>
</dbReference>
<feature type="transmembrane region" description="Helical" evidence="5">
    <location>
        <begin position="206"/>
        <end position="226"/>
    </location>
</feature>
<organism evidence="6 7">
    <name type="scientific">Haemonchus contortus</name>
    <name type="common">Barber pole worm</name>
    <dbReference type="NCBI Taxonomy" id="6289"/>
    <lineage>
        <taxon>Eukaryota</taxon>
        <taxon>Metazoa</taxon>
        <taxon>Ecdysozoa</taxon>
        <taxon>Nematoda</taxon>
        <taxon>Chromadorea</taxon>
        <taxon>Rhabditida</taxon>
        <taxon>Rhabditina</taxon>
        <taxon>Rhabditomorpha</taxon>
        <taxon>Strongyloidea</taxon>
        <taxon>Trichostrongylidae</taxon>
        <taxon>Haemonchus</taxon>
    </lineage>
</organism>
<evidence type="ECO:0000313" key="6">
    <source>
        <dbReference type="Proteomes" id="UP000025227"/>
    </source>
</evidence>
<evidence type="ECO:0000256" key="3">
    <source>
        <dbReference type="ARBA" id="ARBA00022989"/>
    </source>
</evidence>
<evidence type="ECO:0000313" key="7">
    <source>
        <dbReference type="WBParaSite" id="HCON_00128290-00001"/>
    </source>
</evidence>
<protein>
    <submittedName>
        <fullName evidence="7">G_PROTEIN_RECEP_F1_2 domain-containing protein</fullName>
    </submittedName>
</protein>
<feature type="transmembrane region" description="Helical" evidence="5">
    <location>
        <begin position="115"/>
        <end position="141"/>
    </location>
</feature>
<keyword evidence="2 5" id="KW-0812">Transmembrane</keyword>
<dbReference type="Pfam" id="PF10323">
    <property type="entry name" value="7TM_GPCR_Srv"/>
    <property type="match status" value="1"/>
</dbReference>
<dbReference type="PANTHER" id="PTHR31627">
    <property type="entry name" value="SERPENTINE RECEPTOR CLASS GAMMA-RELATED"/>
    <property type="match status" value="1"/>
</dbReference>
<evidence type="ECO:0000256" key="1">
    <source>
        <dbReference type="ARBA" id="ARBA00004141"/>
    </source>
</evidence>
<keyword evidence="6" id="KW-1185">Reference proteome</keyword>
<feature type="transmembrane region" description="Helical" evidence="5">
    <location>
        <begin position="37"/>
        <end position="59"/>
    </location>
</feature>
<dbReference type="GO" id="GO:0016020">
    <property type="term" value="C:membrane"/>
    <property type="evidence" value="ECO:0007669"/>
    <property type="project" value="UniProtKB-SubCell"/>
</dbReference>
<evidence type="ECO:0000256" key="4">
    <source>
        <dbReference type="ARBA" id="ARBA00023136"/>
    </source>
</evidence>
<feature type="transmembrane region" description="Helical" evidence="5">
    <location>
        <begin position="71"/>
        <end position="94"/>
    </location>
</feature>
<feature type="transmembrane region" description="Helical" evidence="5">
    <location>
        <begin position="163"/>
        <end position="185"/>
    </location>
</feature>
<reference evidence="7" key="1">
    <citation type="submission" date="2020-12" db="UniProtKB">
        <authorList>
            <consortium name="WormBaseParasite"/>
        </authorList>
    </citation>
    <scope>IDENTIFICATION</scope>
    <source>
        <strain evidence="7">MHco3</strain>
    </source>
</reference>
<dbReference type="InterPro" id="IPR051119">
    <property type="entry name" value="Nematode_SR-like"/>
</dbReference>
<dbReference type="AlphaFoldDB" id="A0A7I5EBL7"/>
<proteinExistence type="predicted"/>
<keyword evidence="3 5" id="KW-1133">Transmembrane helix</keyword>